<gene>
    <name evidence="2" type="ORF">B0H16DRAFT_1467803</name>
</gene>
<protein>
    <submittedName>
        <fullName evidence="2">Uncharacterized protein</fullName>
    </submittedName>
</protein>
<evidence type="ECO:0000313" key="2">
    <source>
        <dbReference type="EMBL" id="KAJ7733918.1"/>
    </source>
</evidence>
<accession>A0AAD7I4E0</accession>
<dbReference type="EMBL" id="JARKIB010000135">
    <property type="protein sequence ID" value="KAJ7733918.1"/>
    <property type="molecule type" value="Genomic_DNA"/>
</dbReference>
<proteinExistence type="predicted"/>
<organism evidence="2 3">
    <name type="scientific">Mycena metata</name>
    <dbReference type="NCBI Taxonomy" id="1033252"/>
    <lineage>
        <taxon>Eukaryota</taxon>
        <taxon>Fungi</taxon>
        <taxon>Dikarya</taxon>
        <taxon>Basidiomycota</taxon>
        <taxon>Agaricomycotina</taxon>
        <taxon>Agaricomycetes</taxon>
        <taxon>Agaricomycetidae</taxon>
        <taxon>Agaricales</taxon>
        <taxon>Marasmiineae</taxon>
        <taxon>Mycenaceae</taxon>
        <taxon>Mycena</taxon>
    </lineage>
</organism>
<comment type="caution">
    <text evidence="2">The sequence shown here is derived from an EMBL/GenBank/DDBJ whole genome shotgun (WGS) entry which is preliminary data.</text>
</comment>
<reference evidence="2" key="1">
    <citation type="submission" date="2023-03" db="EMBL/GenBank/DDBJ databases">
        <title>Massive genome expansion in bonnet fungi (Mycena s.s.) driven by repeated elements and novel gene families across ecological guilds.</title>
        <authorList>
            <consortium name="Lawrence Berkeley National Laboratory"/>
            <person name="Harder C.B."/>
            <person name="Miyauchi S."/>
            <person name="Viragh M."/>
            <person name="Kuo A."/>
            <person name="Thoen E."/>
            <person name="Andreopoulos B."/>
            <person name="Lu D."/>
            <person name="Skrede I."/>
            <person name="Drula E."/>
            <person name="Henrissat B."/>
            <person name="Morin E."/>
            <person name="Kohler A."/>
            <person name="Barry K."/>
            <person name="LaButti K."/>
            <person name="Morin E."/>
            <person name="Salamov A."/>
            <person name="Lipzen A."/>
            <person name="Mereny Z."/>
            <person name="Hegedus B."/>
            <person name="Baldrian P."/>
            <person name="Stursova M."/>
            <person name="Weitz H."/>
            <person name="Taylor A."/>
            <person name="Grigoriev I.V."/>
            <person name="Nagy L.G."/>
            <person name="Martin F."/>
            <person name="Kauserud H."/>
        </authorList>
    </citation>
    <scope>NUCLEOTIDE SEQUENCE</scope>
    <source>
        <strain evidence="2">CBHHK182m</strain>
    </source>
</reference>
<sequence>MPESTQRNFLLLSYVLLDSDFCRPCGDLALDAIWWGKVRERTKGRARALRVADSHHTADDPNEPNAQGSWNGTRRSAWDPLTLASTRSRLFSLTHANTASNLRLDTAADADDVNARNKHSKGCGDERKGERRGEWREREIPLQARQDKPIKFSLFLGGKGITTDHKNSCMPRHWHPKTTTMLSVYGRRNGKDKLRSGRWIGSSAPPSEESQKIAPSWSDQRGCISRPRTSASAQAKPHNNYWVHCAEGVEFCCAKTKIATESHSQCNGRDGE</sequence>
<feature type="region of interest" description="Disordered" evidence="1">
    <location>
        <begin position="49"/>
        <end position="74"/>
    </location>
</feature>
<evidence type="ECO:0000313" key="3">
    <source>
        <dbReference type="Proteomes" id="UP001215598"/>
    </source>
</evidence>
<name>A0AAD7I4E0_9AGAR</name>
<evidence type="ECO:0000256" key="1">
    <source>
        <dbReference type="SAM" id="MobiDB-lite"/>
    </source>
</evidence>
<keyword evidence="3" id="KW-1185">Reference proteome</keyword>
<feature type="region of interest" description="Disordered" evidence="1">
    <location>
        <begin position="113"/>
        <end position="138"/>
    </location>
</feature>
<feature type="region of interest" description="Disordered" evidence="1">
    <location>
        <begin position="199"/>
        <end position="231"/>
    </location>
</feature>
<feature type="compositionally biased region" description="Polar residues" evidence="1">
    <location>
        <begin position="64"/>
        <end position="74"/>
    </location>
</feature>
<dbReference type="Proteomes" id="UP001215598">
    <property type="component" value="Unassembled WGS sequence"/>
</dbReference>
<feature type="compositionally biased region" description="Basic and acidic residues" evidence="1">
    <location>
        <begin position="50"/>
        <end position="59"/>
    </location>
</feature>
<dbReference type="AlphaFoldDB" id="A0AAD7I4E0"/>
<feature type="compositionally biased region" description="Basic and acidic residues" evidence="1">
    <location>
        <begin position="122"/>
        <end position="138"/>
    </location>
</feature>